<evidence type="ECO:0000313" key="10">
    <source>
        <dbReference type="EMBL" id="RAL22781.1"/>
    </source>
</evidence>
<feature type="transmembrane region" description="Helical" evidence="8">
    <location>
        <begin position="222"/>
        <end position="242"/>
    </location>
</feature>
<dbReference type="PANTHER" id="PTHR30012">
    <property type="entry name" value="GENERAL SECRETION PATHWAY PROTEIN"/>
    <property type="match status" value="1"/>
</dbReference>
<feature type="transmembrane region" description="Helical" evidence="8">
    <location>
        <begin position="166"/>
        <end position="188"/>
    </location>
</feature>
<feature type="domain" description="Type II secretion system protein GspF" evidence="9">
    <location>
        <begin position="66"/>
        <end position="189"/>
    </location>
</feature>
<dbReference type="GO" id="GO:0015628">
    <property type="term" value="P:protein secretion by the type II secretion system"/>
    <property type="evidence" value="ECO:0007669"/>
    <property type="project" value="TreeGrafter"/>
</dbReference>
<keyword evidence="4" id="KW-0997">Cell inner membrane</keyword>
<dbReference type="Pfam" id="PF00482">
    <property type="entry name" value="T2SSF"/>
    <property type="match status" value="2"/>
</dbReference>
<proteinExistence type="inferred from homology"/>
<dbReference type="EMBL" id="QHKO01000003">
    <property type="protein sequence ID" value="RAL22781.1"/>
    <property type="molecule type" value="Genomic_DNA"/>
</dbReference>
<name>A0A328C5D4_9DELT</name>
<evidence type="ECO:0000259" key="9">
    <source>
        <dbReference type="Pfam" id="PF00482"/>
    </source>
</evidence>
<dbReference type="GO" id="GO:0005886">
    <property type="term" value="C:plasma membrane"/>
    <property type="evidence" value="ECO:0007669"/>
    <property type="project" value="UniProtKB-SubCell"/>
</dbReference>
<comment type="subcellular location">
    <subcellularLocation>
        <location evidence="1">Cell inner membrane</location>
        <topology evidence="1">Multi-pass membrane protein</topology>
    </subcellularLocation>
</comment>
<evidence type="ECO:0000256" key="7">
    <source>
        <dbReference type="ARBA" id="ARBA00023136"/>
    </source>
</evidence>
<evidence type="ECO:0000256" key="8">
    <source>
        <dbReference type="SAM" id="Phobius"/>
    </source>
</evidence>
<keyword evidence="5 8" id="KW-0812">Transmembrane</keyword>
<evidence type="ECO:0000256" key="1">
    <source>
        <dbReference type="ARBA" id="ARBA00004429"/>
    </source>
</evidence>
<protein>
    <submittedName>
        <fullName evidence="10">Pilus assembly protein PilC</fullName>
    </submittedName>
</protein>
<evidence type="ECO:0000256" key="2">
    <source>
        <dbReference type="ARBA" id="ARBA00005745"/>
    </source>
</evidence>
<keyword evidence="3" id="KW-1003">Cell membrane</keyword>
<evidence type="ECO:0000256" key="5">
    <source>
        <dbReference type="ARBA" id="ARBA00022692"/>
    </source>
</evidence>
<dbReference type="AlphaFoldDB" id="A0A328C5D4"/>
<evidence type="ECO:0000256" key="4">
    <source>
        <dbReference type="ARBA" id="ARBA00022519"/>
    </source>
</evidence>
<reference evidence="10 11" key="1">
    <citation type="submission" date="2018-05" db="EMBL/GenBank/DDBJ databases">
        <title>Lujinxingia marina gen. nov. sp. nov., a new facultative anaerobic member of the class Deltaproteobacteria, and proposal of Lujinxingaceae fam. nov.</title>
        <authorList>
            <person name="Li C.-M."/>
        </authorList>
    </citation>
    <scope>NUCLEOTIDE SEQUENCE [LARGE SCALE GENOMIC DNA]</scope>
    <source>
        <strain evidence="10 11">B210</strain>
    </source>
</reference>
<gene>
    <name evidence="10" type="ORF">DL240_07740</name>
</gene>
<keyword evidence="6 8" id="KW-1133">Transmembrane helix</keyword>
<accession>A0A328C5D4</accession>
<evidence type="ECO:0000256" key="6">
    <source>
        <dbReference type="ARBA" id="ARBA00022989"/>
    </source>
</evidence>
<evidence type="ECO:0000313" key="11">
    <source>
        <dbReference type="Proteomes" id="UP000249169"/>
    </source>
</evidence>
<dbReference type="Proteomes" id="UP000249169">
    <property type="component" value="Unassembled WGS sequence"/>
</dbReference>
<comment type="caution">
    <text evidence="10">The sequence shown here is derived from an EMBL/GenBank/DDBJ whole genome shotgun (WGS) entry which is preliminary data.</text>
</comment>
<keyword evidence="7 8" id="KW-0472">Membrane</keyword>
<dbReference type="PANTHER" id="PTHR30012:SF7">
    <property type="entry name" value="PROTEIN TRANSPORT PROTEIN HOFC HOMOLOG"/>
    <property type="match status" value="1"/>
</dbReference>
<feature type="transmembrane region" description="Helical" evidence="8">
    <location>
        <begin position="127"/>
        <end position="145"/>
    </location>
</feature>
<comment type="similarity">
    <text evidence="2">Belongs to the GSP F family.</text>
</comment>
<dbReference type="FunFam" id="1.20.81.30:FF:000001">
    <property type="entry name" value="Type II secretion system protein F"/>
    <property type="match status" value="2"/>
</dbReference>
<dbReference type="InterPro" id="IPR018076">
    <property type="entry name" value="T2SS_GspF_dom"/>
</dbReference>
<dbReference type="InterPro" id="IPR003004">
    <property type="entry name" value="GspF/PilC"/>
</dbReference>
<dbReference type="RefSeq" id="WP_111729309.1">
    <property type="nucleotide sequence ID" value="NZ_QHKO01000003.1"/>
</dbReference>
<evidence type="ECO:0000256" key="3">
    <source>
        <dbReference type="ARBA" id="ARBA00022475"/>
    </source>
</evidence>
<dbReference type="Gene3D" id="1.20.81.30">
    <property type="entry name" value="Type II secretion system (T2SS), domain F"/>
    <property type="match status" value="2"/>
</dbReference>
<dbReference type="OrthoDB" id="9805682at2"/>
<sequence>MPVFVWEGTNRSGEARKGQMNASNAEEVEQRLRQQEINVSRVKKKATKSFSFKGGSRVPNDNLVIFTRQFATMIDAGLPLVQCLELLGSNEPHKGFQRIIGDIRKDIESGSTLSDAMAKHPGAFDNLYVSLVAAGEVAGILDAVMNRLAMQIEKSQKLRRRIKGAFTYPTIVIVIAIVIVIGMLYKIIPTFAAMFADMGGGAQLPAPTRFVMALSEFVQGNFLYIAGGMVAIGFTVSTLMNYKPTRAIIDDVALKVPVIGDLLQKSAVARFTRTLGTMVSSGVPIVDSLDIVAKTAGNMTIQKAIYYVRERISEGQNMVDPLMETGIFPKMVVQMIGVGEATGALDTMLNKIADFYEDEVDVAVESMTALIEPIMMVGLGGIVGGMLISMYLPIFEMAGNISA</sequence>
<dbReference type="InterPro" id="IPR042094">
    <property type="entry name" value="T2SS_GspF_sf"/>
</dbReference>
<organism evidence="10 11">
    <name type="scientific">Lujinxingia litoralis</name>
    <dbReference type="NCBI Taxonomy" id="2211119"/>
    <lineage>
        <taxon>Bacteria</taxon>
        <taxon>Deltaproteobacteria</taxon>
        <taxon>Bradymonadales</taxon>
        <taxon>Lujinxingiaceae</taxon>
        <taxon>Lujinxingia</taxon>
    </lineage>
</organism>
<dbReference type="PRINTS" id="PR00812">
    <property type="entry name" value="BCTERIALGSPF"/>
</dbReference>
<feature type="domain" description="Type II secretion system protein GspF" evidence="9">
    <location>
        <begin position="271"/>
        <end position="393"/>
    </location>
</feature>
<keyword evidence="11" id="KW-1185">Reference proteome</keyword>
<feature type="transmembrane region" description="Helical" evidence="8">
    <location>
        <begin position="374"/>
        <end position="394"/>
    </location>
</feature>